<dbReference type="PANTHER" id="PTHR33603">
    <property type="entry name" value="METHYLTRANSFERASE"/>
    <property type="match status" value="1"/>
</dbReference>
<comment type="similarity">
    <text evidence="6 7">Belongs to the RNA methyltransferase RlmH family.</text>
</comment>
<dbReference type="PANTHER" id="PTHR33603:SF1">
    <property type="entry name" value="RIBOSOMAL RNA LARGE SUBUNIT METHYLTRANSFERASE H"/>
    <property type="match status" value="1"/>
</dbReference>
<evidence type="ECO:0000256" key="6">
    <source>
        <dbReference type="ARBA" id="ARBA00038303"/>
    </source>
</evidence>
<comment type="subunit">
    <text evidence="7">Homodimer.</text>
</comment>
<dbReference type="Pfam" id="PF02590">
    <property type="entry name" value="SPOUT_MTase"/>
    <property type="match status" value="1"/>
</dbReference>
<reference evidence="8" key="1">
    <citation type="submission" date="2020-10" db="EMBL/GenBank/DDBJ databases">
        <authorList>
            <person name="Gilroy R."/>
        </authorList>
    </citation>
    <scope>NUCLEOTIDE SEQUENCE</scope>
    <source>
        <strain evidence="8">1063</strain>
    </source>
</reference>
<keyword evidence="2 7" id="KW-0698">rRNA processing</keyword>
<keyword evidence="1 7" id="KW-0963">Cytoplasm</keyword>
<dbReference type="GO" id="GO:0070038">
    <property type="term" value="F:rRNA (pseudouridine-N3-)-methyltransferase activity"/>
    <property type="evidence" value="ECO:0007669"/>
    <property type="project" value="UniProtKB-UniRule"/>
</dbReference>
<comment type="caution">
    <text evidence="8">The sequence shown here is derived from an EMBL/GenBank/DDBJ whole genome shotgun (WGS) entry which is preliminary data.</text>
</comment>
<evidence type="ECO:0000256" key="7">
    <source>
        <dbReference type="HAMAP-Rule" id="MF_00658"/>
    </source>
</evidence>
<dbReference type="CDD" id="cd18081">
    <property type="entry name" value="RlmH-like"/>
    <property type="match status" value="1"/>
</dbReference>
<proteinExistence type="inferred from homology"/>
<gene>
    <name evidence="7" type="primary">rlmH</name>
    <name evidence="8" type="ORF">IAD51_04305</name>
</gene>
<dbReference type="InterPro" id="IPR029028">
    <property type="entry name" value="Alpha/beta_knot_MTases"/>
</dbReference>
<protein>
    <recommendedName>
        <fullName evidence="7">Ribosomal RNA large subunit methyltransferase H</fullName>
        <ecNumber evidence="7">2.1.1.177</ecNumber>
    </recommendedName>
    <alternativeName>
        <fullName evidence="7">23S rRNA (pseudouridine1915-N3)-methyltransferase</fullName>
    </alternativeName>
    <alternativeName>
        <fullName evidence="7">23S rRNA m3Psi1915 methyltransferase</fullName>
    </alternativeName>
    <alternativeName>
        <fullName evidence="7">rRNA (pseudouridine-N3-)-methyltransferase RlmH</fullName>
    </alternativeName>
</protein>
<evidence type="ECO:0000256" key="5">
    <source>
        <dbReference type="ARBA" id="ARBA00022691"/>
    </source>
</evidence>
<dbReference type="InterPro" id="IPR029026">
    <property type="entry name" value="tRNA_m1G_MTases_N"/>
</dbReference>
<dbReference type="PIRSF" id="PIRSF004505">
    <property type="entry name" value="MT_bac"/>
    <property type="match status" value="1"/>
</dbReference>
<dbReference type="EMBL" id="DVMN01000076">
    <property type="protein sequence ID" value="HIU21437.1"/>
    <property type="molecule type" value="Genomic_DNA"/>
</dbReference>
<reference evidence="8" key="2">
    <citation type="journal article" date="2021" name="PeerJ">
        <title>Extensive microbial diversity within the chicken gut microbiome revealed by metagenomics and culture.</title>
        <authorList>
            <person name="Gilroy R."/>
            <person name="Ravi A."/>
            <person name="Getino M."/>
            <person name="Pursley I."/>
            <person name="Horton D.L."/>
            <person name="Alikhan N.F."/>
            <person name="Baker D."/>
            <person name="Gharbi K."/>
            <person name="Hall N."/>
            <person name="Watson M."/>
            <person name="Adriaenssens E.M."/>
            <person name="Foster-Nyarko E."/>
            <person name="Jarju S."/>
            <person name="Secka A."/>
            <person name="Antonio M."/>
            <person name="Oren A."/>
            <person name="Chaudhuri R.R."/>
            <person name="La Ragione R."/>
            <person name="Hildebrand F."/>
            <person name="Pallen M.J."/>
        </authorList>
    </citation>
    <scope>NUCLEOTIDE SEQUENCE</scope>
    <source>
        <strain evidence="8">1063</strain>
    </source>
</reference>
<dbReference type="InterPro" id="IPR003742">
    <property type="entry name" value="RlmH-like"/>
</dbReference>
<keyword evidence="3 7" id="KW-0489">Methyltransferase</keyword>
<organism evidence="8 9">
    <name type="scientific">Candidatus Limadaptatus stercorigallinarum</name>
    <dbReference type="NCBI Taxonomy" id="2840845"/>
    <lineage>
        <taxon>Bacteria</taxon>
        <taxon>Bacillati</taxon>
        <taxon>Bacillota</taxon>
        <taxon>Clostridia</taxon>
        <taxon>Eubacteriales</taxon>
        <taxon>Candidatus Limadaptatus</taxon>
    </lineage>
</organism>
<feature type="binding site" evidence="7">
    <location>
        <position position="101"/>
    </location>
    <ligand>
        <name>S-adenosyl-L-methionine</name>
        <dbReference type="ChEBI" id="CHEBI:59789"/>
    </ligand>
</feature>
<dbReference type="Proteomes" id="UP000824088">
    <property type="component" value="Unassembled WGS sequence"/>
</dbReference>
<comment type="function">
    <text evidence="7">Specifically methylates the pseudouridine at position 1915 (m3Psi1915) in 23S rRNA.</text>
</comment>
<dbReference type="AlphaFoldDB" id="A0A9D1HSE4"/>
<dbReference type="HAMAP" id="MF_00658">
    <property type="entry name" value="23SrRNA_methyltr_H"/>
    <property type="match status" value="1"/>
</dbReference>
<evidence type="ECO:0000256" key="3">
    <source>
        <dbReference type="ARBA" id="ARBA00022603"/>
    </source>
</evidence>
<evidence type="ECO:0000256" key="1">
    <source>
        <dbReference type="ARBA" id="ARBA00022490"/>
    </source>
</evidence>
<dbReference type="GO" id="GO:0005737">
    <property type="term" value="C:cytoplasm"/>
    <property type="evidence" value="ECO:0007669"/>
    <property type="project" value="UniProtKB-SubCell"/>
</dbReference>
<dbReference type="EC" id="2.1.1.177" evidence="7"/>
<keyword evidence="4 7" id="KW-0808">Transferase</keyword>
<dbReference type="SUPFAM" id="SSF75217">
    <property type="entry name" value="alpha/beta knot"/>
    <property type="match status" value="1"/>
</dbReference>
<dbReference type="Gene3D" id="3.40.1280.10">
    <property type="match status" value="1"/>
</dbReference>
<evidence type="ECO:0000313" key="9">
    <source>
        <dbReference type="Proteomes" id="UP000824088"/>
    </source>
</evidence>
<evidence type="ECO:0000313" key="8">
    <source>
        <dbReference type="EMBL" id="HIU21437.1"/>
    </source>
</evidence>
<comment type="caution">
    <text evidence="7">Lacks conserved residue(s) required for the propagation of feature annotation.</text>
</comment>
<comment type="subcellular location">
    <subcellularLocation>
        <location evidence="7">Cytoplasm</location>
    </subcellularLocation>
</comment>
<comment type="catalytic activity">
    <reaction evidence="7">
        <text>pseudouridine(1915) in 23S rRNA + S-adenosyl-L-methionine = N(3)-methylpseudouridine(1915) in 23S rRNA + S-adenosyl-L-homocysteine + H(+)</text>
        <dbReference type="Rhea" id="RHEA:42752"/>
        <dbReference type="Rhea" id="RHEA-COMP:10221"/>
        <dbReference type="Rhea" id="RHEA-COMP:10222"/>
        <dbReference type="ChEBI" id="CHEBI:15378"/>
        <dbReference type="ChEBI" id="CHEBI:57856"/>
        <dbReference type="ChEBI" id="CHEBI:59789"/>
        <dbReference type="ChEBI" id="CHEBI:65314"/>
        <dbReference type="ChEBI" id="CHEBI:74486"/>
        <dbReference type="EC" id="2.1.1.177"/>
    </reaction>
</comment>
<evidence type="ECO:0000256" key="4">
    <source>
        <dbReference type="ARBA" id="ARBA00022679"/>
    </source>
</evidence>
<evidence type="ECO:0000256" key="2">
    <source>
        <dbReference type="ARBA" id="ARBA00022552"/>
    </source>
</evidence>
<sequence>MRINVVAVGRLKEKYFSDAVAEYAKRCSAYCEFSVTEIPPSPPAKSPAEQQDAESAALLAKAKGCVVVMDGRGKEVSSEALAKFISEKCSAGVSEFSFLIGGSHGMNVDALRRADAVMSFGAPTFPHQLFRVMLAEQIYRALSINAGTPYHK</sequence>
<accession>A0A9D1HSE4</accession>
<keyword evidence="5 7" id="KW-0949">S-adenosyl-L-methionine</keyword>
<name>A0A9D1HSE4_9FIRM</name>